<accession>A0A1J8QX96</accession>
<comment type="caution">
    <text evidence="2">The sequence shown here is derived from an EMBL/GenBank/DDBJ whole genome shotgun (WGS) entry which is preliminary data.</text>
</comment>
<organism evidence="2 3">
    <name type="scientific">Rhizopogon vesiculosus</name>
    <dbReference type="NCBI Taxonomy" id="180088"/>
    <lineage>
        <taxon>Eukaryota</taxon>
        <taxon>Fungi</taxon>
        <taxon>Dikarya</taxon>
        <taxon>Basidiomycota</taxon>
        <taxon>Agaricomycotina</taxon>
        <taxon>Agaricomycetes</taxon>
        <taxon>Agaricomycetidae</taxon>
        <taxon>Boletales</taxon>
        <taxon>Suillineae</taxon>
        <taxon>Rhizopogonaceae</taxon>
        <taxon>Rhizopogon</taxon>
    </lineage>
</organism>
<feature type="region of interest" description="Disordered" evidence="1">
    <location>
        <begin position="245"/>
        <end position="485"/>
    </location>
</feature>
<protein>
    <recommendedName>
        <fullName evidence="4">Pal1 cell morphology protein</fullName>
    </recommendedName>
</protein>
<evidence type="ECO:0000313" key="3">
    <source>
        <dbReference type="Proteomes" id="UP000183567"/>
    </source>
</evidence>
<feature type="region of interest" description="Disordered" evidence="1">
    <location>
        <begin position="1"/>
        <end position="127"/>
    </location>
</feature>
<dbReference type="OrthoDB" id="5352132at2759"/>
<dbReference type="STRING" id="180088.A0A1J8QX96"/>
<evidence type="ECO:0008006" key="4">
    <source>
        <dbReference type="Google" id="ProtNLM"/>
    </source>
</evidence>
<dbReference type="AlphaFoldDB" id="A0A1J8QX96"/>
<proteinExistence type="predicted"/>
<feature type="compositionally biased region" description="Basic and acidic residues" evidence="1">
    <location>
        <begin position="476"/>
        <end position="485"/>
    </location>
</feature>
<reference evidence="2 3" key="1">
    <citation type="submission" date="2016-03" db="EMBL/GenBank/DDBJ databases">
        <title>Comparative genomics of the ectomycorrhizal sister species Rhizopogon vinicolor and Rhizopogon vesiculosus (Basidiomycota: Boletales) reveals a divergence of the mating type B locus.</title>
        <authorList>
            <person name="Mujic A.B."/>
            <person name="Kuo A."/>
            <person name="Tritt A."/>
            <person name="Lipzen A."/>
            <person name="Chen C."/>
            <person name="Johnson J."/>
            <person name="Sharma A."/>
            <person name="Barry K."/>
            <person name="Grigoriev I.V."/>
            <person name="Spatafora J.W."/>
        </authorList>
    </citation>
    <scope>NUCLEOTIDE SEQUENCE [LARGE SCALE GENOMIC DNA]</scope>
    <source>
        <strain evidence="2 3">AM-OR11-056</strain>
    </source>
</reference>
<name>A0A1J8QX96_9AGAM</name>
<evidence type="ECO:0000313" key="2">
    <source>
        <dbReference type="EMBL" id="OJA16268.1"/>
    </source>
</evidence>
<keyword evidence="3" id="KW-1185">Reference proteome</keyword>
<dbReference type="PANTHER" id="PTHR28307:SF2">
    <property type="entry name" value="PROTEIN PAL1"/>
    <property type="match status" value="1"/>
</dbReference>
<dbReference type="InterPro" id="IPR013226">
    <property type="entry name" value="Pal1"/>
</dbReference>
<feature type="compositionally biased region" description="Basic and acidic residues" evidence="1">
    <location>
        <begin position="282"/>
        <end position="317"/>
    </location>
</feature>
<gene>
    <name evidence="2" type="ORF">AZE42_00140</name>
</gene>
<dbReference type="Proteomes" id="UP000183567">
    <property type="component" value="Unassembled WGS sequence"/>
</dbReference>
<evidence type="ECO:0000256" key="1">
    <source>
        <dbReference type="SAM" id="MobiDB-lite"/>
    </source>
</evidence>
<dbReference type="GO" id="GO:0005737">
    <property type="term" value="C:cytoplasm"/>
    <property type="evidence" value="ECO:0007669"/>
    <property type="project" value="TreeGrafter"/>
</dbReference>
<dbReference type="Pfam" id="PF08316">
    <property type="entry name" value="Pal1"/>
    <property type="match status" value="1"/>
</dbReference>
<feature type="compositionally biased region" description="Basic residues" evidence="1">
    <location>
        <begin position="353"/>
        <end position="364"/>
    </location>
</feature>
<sequence>MAHTYPSGATPFSSASKHASRQPPQPSKHRTRHRSHSDPFSDPIYPSKPVPRLPPEPPPKYPQNNRMAPSATKPSRDNAIVEAVRDTVQVRPVDQSARTRMGRPQTTQNNIVPTRPGHSGRRSLSQDSVLQTANALDKAKGKARGKKGSMHADVIDRLDFTGVGPMFHHDGPFDACAPSRNRHRTKAPMLAWSSAGADVALSNESPYPSPDLYKSNITPTYLPQKKNVDAIAEAWGIHEPEPFEEFFAGGGRRDDTPSNSIYAGREGHGSRNGTPQHSMGKRSKDGRDLRDVYREYLGEDVRQMQARDQERGGEREGRHARRTGIPPPQPILVPEAQNTDYDSAPGSPTGAPKRTKSLMQRIRRMRDSPNVPVGYYDESVEPPSPHAEMHQSRPTHRSHNSFLGRFANSTHGPRPVSDEAYVYVDDPRRDKRLPATPHASATTRTPSREDKRGYFDGMPASPGSGGLGRKTSLLKKVKDVVRGPK</sequence>
<dbReference type="EMBL" id="LVVM01002679">
    <property type="protein sequence ID" value="OJA16268.1"/>
    <property type="molecule type" value="Genomic_DNA"/>
</dbReference>
<dbReference type="PANTHER" id="PTHR28307">
    <property type="entry name" value="PROTEIN PAL1"/>
    <property type="match status" value="1"/>
</dbReference>
<feature type="compositionally biased region" description="Pro residues" evidence="1">
    <location>
        <begin position="46"/>
        <end position="61"/>
    </location>
</feature>